<evidence type="ECO:0000313" key="9">
    <source>
        <dbReference type="Proteomes" id="UP000095256"/>
    </source>
</evidence>
<keyword evidence="9" id="KW-1185">Reference proteome</keyword>
<dbReference type="AlphaFoldDB" id="A0A1E5L1K8"/>
<evidence type="ECO:0000256" key="1">
    <source>
        <dbReference type="ARBA" id="ARBA00004651"/>
    </source>
</evidence>
<dbReference type="OrthoDB" id="2177131at2"/>
<evidence type="ECO:0000256" key="5">
    <source>
        <dbReference type="ARBA" id="ARBA00023136"/>
    </source>
</evidence>
<feature type="transmembrane region" description="Helical" evidence="6">
    <location>
        <begin position="404"/>
        <end position="422"/>
    </location>
</feature>
<reference evidence="8 9" key="1">
    <citation type="submission" date="2016-09" db="EMBL/GenBank/DDBJ databases">
        <authorList>
            <person name="Capua I."/>
            <person name="De Benedictis P."/>
            <person name="Joannis T."/>
            <person name="Lombin L.H."/>
            <person name="Cattoli G."/>
        </authorList>
    </citation>
    <scope>NUCLEOTIDE SEQUENCE [LARGE SCALE GENOMIC DNA]</scope>
    <source>
        <strain evidence="8 9">LMG 25899</strain>
    </source>
</reference>
<organism evidence="8 9">
    <name type="scientific">Enterococcus rivorum</name>
    <dbReference type="NCBI Taxonomy" id="762845"/>
    <lineage>
        <taxon>Bacteria</taxon>
        <taxon>Bacillati</taxon>
        <taxon>Bacillota</taxon>
        <taxon>Bacilli</taxon>
        <taxon>Lactobacillales</taxon>
        <taxon>Enterococcaceae</taxon>
        <taxon>Enterococcus</taxon>
    </lineage>
</organism>
<dbReference type="PANTHER" id="PTHR30572:SF9">
    <property type="entry name" value="ABC TRANSPORTER PERMEASE PROTEIN"/>
    <property type="match status" value="1"/>
</dbReference>
<dbReference type="EMBL" id="MIEK01000001">
    <property type="protein sequence ID" value="OEH83943.1"/>
    <property type="molecule type" value="Genomic_DNA"/>
</dbReference>
<sequence>MYMIKHAFLNFWRDKRKNIFMGLFLTFFFFLLVNIGMIHTALKSMIANYEDKLSYNVRLIPTYMPNKITEQLTEEQYLEYEKSDFVEKMTLTAAISVTLENLKASDTQPIVKVNQGEKGETQYSTINQQNNPAILSASINGKKENQFSTNSRELLKGSSKLALNECLISEDLAKRNKLEIGSKIFVQLPKDNTFIREELVVAGIVKEKLSVPVSEMEQYKQEELITNYDTLKKMQTSLNNYAIDVVYHLKKAGTVNQFEKELQEKGLPEQFKVVSDKDTARQVLVPFKSKEDIAFTLLMSVFIFGMVLLLLVSTMFTKKRLSDIYTLMSFGMNKRKIFCSKFIEKFFLSVCCLLIGLLLSQVTQAVVNNSLMNWIDQLIAENFYLLVSYNLPMTKVPLTLDRETLKIVATSLGLFLITSGISESYQIWVFNPTKFLLEGKSSE</sequence>
<dbReference type="Proteomes" id="UP000095256">
    <property type="component" value="Unassembled WGS sequence"/>
</dbReference>
<dbReference type="GO" id="GO:0022857">
    <property type="term" value="F:transmembrane transporter activity"/>
    <property type="evidence" value="ECO:0007669"/>
    <property type="project" value="TreeGrafter"/>
</dbReference>
<comment type="subcellular location">
    <subcellularLocation>
        <location evidence="1">Cell membrane</location>
        <topology evidence="1">Multi-pass membrane protein</topology>
    </subcellularLocation>
</comment>
<dbReference type="STRING" id="762845.BCR26_00265"/>
<evidence type="ECO:0000256" key="6">
    <source>
        <dbReference type="SAM" id="Phobius"/>
    </source>
</evidence>
<dbReference type="InterPro" id="IPR050250">
    <property type="entry name" value="Macrolide_Exporter_MacB"/>
</dbReference>
<evidence type="ECO:0000256" key="2">
    <source>
        <dbReference type="ARBA" id="ARBA00022475"/>
    </source>
</evidence>
<feature type="transmembrane region" description="Helical" evidence="6">
    <location>
        <begin position="342"/>
        <end position="362"/>
    </location>
</feature>
<gene>
    <name evidence="8" type="ORF">BCR26_00265</name>
</gene>
<dbReference type="Pfam" id="PF02687">
    <property type="entry name" value="FtsX"/>
    <property type="match status" value="1"/>
</dbReference>
<dbReference type="GO" id="GO:0005886">
    <property type="term" value="C:plasma membrane"/>
    <property type="evidence" value="ECO:0007669"/>
    <property type="project" value="UniProtKB-SubCell"/>
</dbReference>
<keyword evidence="3 6" id="KW-0812">Transmembrane</keyword>
<dbReference type="InterPro" id="IPR003838">
    <property type="entry name" value="ABC3_permease_C"/>
</dbReference>
<comment type="caution">
    <text evidence="8">The sequence shown here is derived from an EMBL/GenBank/DDBJ whole genome shotgun (WGS) entry which is preliminary data.</text>
</comment>
<keyword evidence="4 6" id="KW-1133">Transmembrane helix</keyword>
<evidence type="ECO:0000259" key="7">
    <source>
        <dbReference type="Pfam" id="PF02687"/>
    </source>
</evidence>
<keyword evidence="5 6" id="KW-0472">Membrane</keyword>
<feature type="domain" description="ABC3 transporter permease C-terminal" evidence="7">
    <location>
        <begin position="299"/>
        <end position="420"/>
    </location>
</feature>
<keyword evidence="2" id="KW-1003">Cell membrane</keyword>
<evidence type="ECO:0000313" key="8">
    <source>
        <dbReference type="EMBL" id="OEH83943.1"/>
    </source>
</evidence>
<dbReference type="PANTHER" id="PTHR30572">
    <property type="entry name" value="MEMBRANE COMPONENT OF TRANSPORTER-RELATED"/>
    <property type="match status" value="1"/>
</dbReference>
<evidence type="ECO:0000256" key="3">
    <source>
        <dbReference type="ARBA" id="ARBA00022692"/>
    </source>
</evidence>
<name>A0A1E5L1K8_9ENTE</name>
<proteinExistence type="predicted"/>
<accession>A0A1E5L1K8</accession>
<evidence type="ECO:0000256" key="4">
    <source>
        <dbReference type="ARBA" id="ARBA00022989"/>
    </source>
</evidence>
<feature type="transmembrane region" description="Helical" evidence="6">
    <location>
        <begin position="293"/>
        <end position="312"/>
    </location>
</feature>
<dbReference type="RefSeq" id="WP_069696954.1">
    <property type="nucleotide sequence ID" value="NZ_JAGGMA010000011.1"/>
</dbReference>
<feature type="transmembrane region" description="Helical" evidence="6">
    <location>
        <begin position="374"/>
        <end position="392"/>
    </location>
</feature>
<protein>
    <recommendedName>
        <fullName evidence="7">ABC3 transporter permease C-terminal domain-containing protein</fullName>
    </recommendedName>
</protein>